<dbReference type="Proteomes" id="UP001187239">
    <property type="component" value="Unassembled WGS sequence"/>
</dbReference>
<dbReference type="RefSeq" id="WP_142669098.1">
    <property type="nucleotide sequence ID" value="NZ_JAWHXE010000057.1"/>
</dbReference>
<organism evidence="1 2">
    <name type="scientific">Klebsiella quasipneumoniae subsp. similipneumoniae</name>
    <dbReference type="NCBI Taxonomy" id="1463164"/>
    <lineage>
        <taxon>Bacteria</taxon>
        <taxon>Pseudomonadati</taxon>
        <taxon>Pseudomonadota</taxon>
        <taxon>Gammaproteobacteria</taxon>
        <taxon>Enterobacterales</taxon>
        <taxon>Enterobacteriaceae</taxon>
        <taxon>Klebsiella/Raoultella group</taxon>
        <taxon>Klebsiella</taxon>
        <taxon>Klebsiella pneumoniae complex</taxon>
    </lineage>
</organism>
<dbReference type="AlphaFoldDB" id="A0AAE4MTX2"/>
<dbReference type="EMBL" id="JAWHXQ010000016">
    <property type="protein sequence ID" value="MDV0613525.1"/>
    <property type="molecule type" value="Genomic_DNA"/>
</dbReference>
<reference evidence="1" key="1">
    <citation type="submission" date="2023-10" db="EMBL/GenBank/DDBJ databases">
        <title>Surveillance and assessment of the effects of hospital wastewater treatment on clearance of pathogenic bacterial and antimicrobial resistance genes.</title>
        <authorList>
            <person name="Wu Y."/>
        </authorList>
    </citation>
    <scope>NUCLEOTIDE SEQUENCE</scope>
    <source>
        <strain evidence="1">23-M-SY-8</strain>
    </source>
</reference>
<protein>
    <submittedName>
        <fullName evidence="1">Uncharacterized protein</fullName>
    </submittedName>
</protein>
<accession>A0AAE4MTX2</accession>
<evidence type="ECO:0000313" key="1">
    <source>
        <dbReference type="EMBL" id="MDV0613525.1"/>
    </source>
</evidence>
<evidence type="ECO:0000313" key="2">
    <source>
        <dbReference type="Proteomes" id="UP001187239"/>
    </source>
</evidence>
<comment type="caution">
    <text evidence="1">The sequence shown here is derived from an EMBL/GenBank/DDBJ whole genome shotgun (WGS) entry which is preliminary data.</text>
</comment>
<sequence>MPQAPLNAPETKLSAIIDNATRNRMGLTEARSRISVMLESLRGVSPKDGGADAGKAVSPDGSLNQLHEVLSETEASTVALHADLDELFSLIGR</sequence>
<gene>
    <name evidence="1" type="ORF">RZO73_23770</name>
</gene>
<name>A0AAE4MTX2_9ENTR</name>
<proteinExistence type="predicted"/>